<accession>A0AA40KPF7</accession>
<feature type="compositionally biased region" description="Polar residues" evidence="1">
    <location>
        <begin position="113"/>
        <end position="129"/>
    </location>
</feature>
<protein>
    <submittedName>
        <fullName evidence="2">Uncharacterized protein</fullName>
    </submittedName>
</protein>
<evidence type="ECO:0000313" key="3">
    <source>
        <dbReference type="Proteomes" id="UP001177670"/>
    </source>
</evidence>
<feature type="compositionally biased region" description="Basic and acidic residues" evidence="1">
    <location>
        <begin position="51"/>
        <end position="73"/>
    </location>
</feature>
<gene>
    <name evidence="2" type="ORF">K0M31_003393</name>
</gene>
<dbReference type="EMBL" id="JAHYIQ010000011">
    <property type="protein sequence ID" value="KAK1127899.1"/>
    <property type="molecule type" value="Genomic_DNA"/>
</dbReference>
<keyword evidence="3" id="KW-1185">Reference proteome</keyword>
<comment type="caution">
    <text evidence="2">The sequence shown here is derived from an EMBL/GenBank/DDBJ whole genome shotgun (WGS) entry which is preliminary data.</text>
</comment>
<reference evidence="2" key="1">
    <citation type="submission" date="2021-10" db="EMBL/GenBank/DDBJ databases">
        <title>Melipona bicolor Genome sequencing and assembly.</title>
        <authorList>
            <person name="Araujo N.S."/>
            <person name="Arias M.C."/>
        </authorList>
    </citation>
    <scope>NUCLEOTIDE SEQUENCE</scope>
    <source>
        <strain evidence="2">USP_2M_L1-L4_2017</strain>
        <tissue evidence="2">Whole body</tissue>
    </source>
</reference>
<feature type="compositionally biased region" description="Basic residues" evidence="1">
    <location>
        <begin position="74"/>
        <end position="83"/>
    </location>
</feature>
<dbReference type="AlphaFoldDB" id="A0AA40KPF7"/>
<feature type="compositionally biased region" description="Acidic residues" evidence="1">
    <location>
        <begin position="89"/>
        <end position="104"/>
    </location>
</feature>
<dbReference type="Proteomes" id="UP001177670">
    <property type="component" value="Unassembled WGS sequence"/>
</dbReference>
<evidence type="ECO:0000256" key="1">
    <source>
        <dbReference type="SAM" id="MobiDB-lite"/>
    </source>
</evidence>
<evidence type="ECO:0000313" key="2">
    <source>
        <dbReference type="EMBL" id="KAK1127899.1"/>
    </source>
</evidence>
<organism evidence="2 3">
    <name type="scientific">Melipona bicolor</name>
    <dbReference type="NCBI Taxonomy" id="60889"/>
    <lineage>
        <taxon>Eukaryota</taxon>
        <taxon>Metazoa</taxon>
        <taxon>Ecdysozoa</taxon>
        <taxon>Arthropoda</taxon>
        <taxon>Hexapoda</taxon>
        <taxon>Insecta</taxon>
        <taxon>Pterygota</taxon>
        <taxon>Neoptera</taxon>
        <taxon>Endopterygota</taxon>
        <taxon>Hymenoptera</taxon>
        <taxon>Apocrita</taxon>
        <taxon>Aculeata</taxon>
        <taxon>Apoidea</taxon>
        <taxon>Anthophila</taxon>
        <taxon>Apidae</taxon>
        <taxon>Melipona</taxon>
    </lineage>
</organism>
<feature type="compositionally biased region" description="Basic and acidic residues" evidence="1">
    <location>
        <begin position="158"/>
        <end position="172"/>
    </location>
</feature>
<name>A0AA40KPF7_9HYME</name>
<sequence length="172" mass="19580">MQRLHFTFSVKSAIVHDSARPSRSCPTKGEGLTLSGQLVHRATPPGLPVGRRNDDVSRTDEHRRGEGRGETARGRTKKKKQGERKREENDDDDDDEEEEEEEEEARVFLVGESYNSTKHNPRVNLTSPVKASWTKARDQEGWSRREGDGTEKLASPKWRREVGETERSISQV</sequence>
<feature type="compositionally biased region" description="Basic and acidic residues" evidence="1">
    <location>
        <begin position="135"/>
        <end position="151"/>
    </location>
</feature>
<proteinExistence type="predicted"/>
<feature type="region of interest" description="Disordered" evidence="1">
    <location>
        <begin position="16"/>
        <end position="172"/>
    </location>
</feature>